<feature type="domain" description="PRC-barrel" evidence="1">
    <location>
        <begin position="16"/>
        <end position="84"/>
    </location>
</feature>
<feature type="domain" description="PRC-barrel" evidence="1">
    <location>
        <begin position="201"/>
        <end position="259"/>
    </location>
</feature>
<dbReference type="GO" id="GO:0030077">
    <property type="term" value="C:plasma membrane light-harvesting complex"/>
    <property type="evidence" value="ECO:0007669"/>
    <property type="project" value="InterPro"/>
</dbReference>
<dbReference type="eggNOG" id="COG3861">
    <property type="taxonomic scope" value="Bacteria"/>
</dbReference>
<reference evidence="4" key="1">
    <citation type="journal article" date="2013" name="Proc. Natl. Acad. Sci. U.S.A.">
        <title>Improving the coverage of the cyanobacterial phylum using diversity-driven genome sequencing.</title>
        <authorList>
            <person name="Shih P.M."/>
            <person name="Wu D."/>
            <person name="Latifi A."/>
            <person name="Axen S.D."/>
            <person name="Fewer D.P."/>
            <person name="Talla E."/>
            <person name="Calteau A."/>
            <person name="Cai F."/>
            <person name="Tandeau de Marsac N."/>
            <person name="Rippka R."/>
            <person name="Herdman M."/>
            <person name="Sivonen K."/>
            <person name="Coursin T."/>
            <person name="Laurent T."/>
            <person name="Goodwin L."/>
            <person name="Nolan M."/>
            <person name="Davenport K.W."/>
            <person name="Han C.S."/>
            <person name="Rubin E.M."/>
            <person name="Eisen J.A."/>
            <person name="Woyke T."/>
            <person name="Gugger M."/>
            <person name="Kerfeld C.A."/>
        </authorList>
    </citation>
    <scope>NUCLEOTIDE SEQUENCE [LARGE SCALE GENOMIC DNA]</scope>
    <source>
        <strain evidence="4">ATCC 29371 / PCC 7437</strain>
    </source>
</reference>
<feature type="domain" description="DUF2382" evidence="2">
    <location>
        <begin position="339"/>
        <end position="450"/>
    </location>
</feature>
<dbReference type="Proteomes" id="UP000010473">
    <property type="component" value="Chromosome"/>
</dbReference>
<keyword evidence="4" id="KW-1185">Reference proteome</keyword>
<dbReference type="PATRIC" id="fig|111780.3.peg.2312"/>
<dbReference type="InterPro" id="IPR014747">
    <property type="entry name" value="Bac_photo_RC_H_C"/>
</dbReference>
<evidence type="ECO:0000259" key="1">
    <source>
        <dbReference type="Pfam" id="PF05239"/>
    </source>
</evidence>
<dbReference type="KEGG" id="scs:Sta7437_2220"/>
<evidence type="ECO:0000313" key="3">
    <source>
        <dbReference type="EMBL" id="AFZ35768.1"/>
    </source>
</evidence>
<dbReference type="OrthoDB" id="510842at2"/>
<dbReference type="Pfam" id="PF05239">
    <property type="entry name" value="PRC"/>
    <property type="match status" value="2"/>
</dbReference>
<dbReference type="InterPro" id="IPR019060">
    <property type="entry name" value="DUF2382"/>
</dbReference>
<dbReference type="InterPro" id="IPR052967">
    <property type="entry name" value="Stress_Response_Assoc"/>
</dbReference>
<dbReference type="STRING" id="111780.Sta7437_2220"/>
<dbReference type="EMBL" id="CP003653">
    <property type="protein sequence ID" value="AFZ35768.1"/>
    <property type="molecule type" value="Genomic_DNA"/>
</dbReference>
<dbReference type="Gene3D" id="3.90.50.10">
    <property type="entry name" value="Photosynthetic Reaction Center, subunit H, domain 2"/>
    <property type="match status" value="2"/>
</dbReference>
<dbReference type="AlphaFoldDB" id="K9XTA7"/>
<dbReference type="RefSeq" id="WP_015193436.1">
    <property type="nucleotide sequence ID" value="NC_019748.1"/>
</dbReference>
<accession>K9XTA7</accession>
<evidence type="ECO:0000259" key="2">
    <source>
        <dbReference type="Pfam" id="PF09557"/>
    </source>
</evidence>
<dbReference type="SUPFAM" id="SSF50346">
    <property type="entry name" value="PRC-barrel domain"/>
    <property type="match status" value="2"/>
</dbReference>
<sequence length="462" mass="53351">MVLAKITDVYPNYKDDIFGGDDIKKFSVYSYTNDKIGSVHDILVDETGRFRYFVIDTGFWIFGKKVLLPVGRANVDYGQERIYAIGLTEEQANQLPEYNENMTVDYDYEERVRSTYRTGVESPDMTAATAGASVGATATNYDRNTYRYDNEPTFYQLSDRDHGNLRQYQQSLMSHRNNFRTTAGRGLYKIRDIYPDYRNIFDNDDLLDYSFYSDTDEKVGSVKDILVDSEGNFRYFVVDTGIWIFGKKIIIPVGRVRIDRAQQRLYGVGLTKEQAEHLPEYDDDMTVDYDYEERVRSVYRTAPRTTTASTTTTSYDRDTYGYDREPALYNMSERDHQNLKLYEERLVANKERLRAGSVSVGKRVETKTAEVSVPVEKERVVIERHSPTESVPVTPGEAAFQEGEVARVEVYEETADIEKQAFVREEVSIRKEVEQDTVTASETVRREELELDADGNPIIERR</sequence>
<evidence type="ECO:0000313" key="4">
    <source>
        <dbReference type="Proteomes" id="UP000010473"/>
    </source>
</evidence>
<dbReference type="GO" id="GO:0019684">
    <property type="term" value="P:photosynthesis, light reaction"/>
    <property type="evidence" value="ECO:0007669"/>
    <property type="project" value="InterPro"/>
</dbReference>
<dbReference type="Pfam" id="PF09557">
    <property type="entry name" value="DUF2382"/>
    <property type="match status" value="1"/>
</dbReference>
<dbReference type="HOGENOM" id="CLU_591675_0_0_3"/>
<dbReference type="NCBIfam" id="TIGR02271">
    <property type="entry name" value="YsnF/AvaK domain"/>
    <property type="match status" value="1"/>
</dbReference>
<dbReference type="PANTHER" id="PTHR38463:SF1">
    <property type="entry name" value="STRESS RESPONSE PROTEIN YSNF"/>
    <property type="match status" value="1"/>
</dbReference>
<name>K9XTA7_STAC7</name>
<protein>
    <recommendedName>
        <fullName evidence="5">PRC-barrel domain protein</fullName>
    </recommendedName>
</protein>
<proteinExistence type="predicted"/>
<evidence type="ECO:0008006" key="5">
    <source>
        <dbReference type="Google" id="ProtNLM"/>
    </source>
</evidence>
<organism evidence="3 4">
    <name type="scientific">Stanieria cyanosphaera (strain ATCC 29371 / PCC 7437)</name>
    <dbReference type="NCBI Taxonomy" id="111780"/>
    <lineage>
        <taxon>Bacteria</taxon>
        <taxon>Bacillati</taxon>
        <taxon>Cyanobacteriota</taxon>
        <taxon>Cyanophyceae</taxon>
        <taxon>Pleurocapsales</taxon>
        <taxon>Dermocarpellaceae</taxon>
        <taxon>Stanieria</taxon>
    </lineage>
</organism>
<dbReference type="PANTHER" id="PTHR38463">
    <property type="entry name" value="STRESS RESPONSE PROTEIN YSNF"/>
    <property type="match status" value="1"/>
</dbReference>
<dbReference type="InterPro" id="IPR027275">
    <property type="entry name" value="PRC-brl_dom"/>
</dbReference>
<gene>
    <name evidence="3" type="ordered locus">Sta7437_2220</name>
</gene>
<dbReference type="InterPro" id="IPR011033">
    <property type="entry name" value="PRC_barrel-like_sf"/>
</dbReference>